<keyword evidence="3" id="KW-1185">Reference proteome</keyword>
<evidence type="ECO:0000313" key="3">
    <source>
        <dbReference type="Proteomes" id="UP000326532"/>
    </source>
</evidence>
<dbReference type="PANTHER" id="PTHR42076:SF1">
    <property type="entry name" value="CYANOVIRIN-N DOMAIN-CONTAINING PROTEIN"/>
    <property type="match status" value="1"/>
</dbReference>
<dbReference type="VEuPathDB" id="FungiDB:BDV34DRAFT_227074"/>
<feature type="domain" description="Cyanovirin-N" evidence="1">
    <location>
        <begin position="4"/>
        <end position="106"/>
    </location>
</feature>
<reference evidence="2 3" key="1">
    <citation type="submission" date="2019-04" db="EMBL/GenBank/DDBJ databases">
        <title>Fungal friends and foes A comparative genomics study of 23 Aspergillus species from section Flavi.</title>
        <authorList>
            <consortium name="DOE Joint Genome Institute"/>
            <person name="Kjaerbolling I."/>
            <person name="Vesth T.C."/>
            <person name="Frisvad J.C."/>
            <person name="Nybo J.L."/>
            <person name="Theobald S."/>
            <person name="Kildgaard S."/>
            <person name="Petersen T.I."/>
            <person name="Kuo A."/>
            <person name="Sato A."/>
            <person name="Lyhne E.K."/>
            <person name="Kogle M.E."/>
            <person name="Wiebenga A."/>
            <person name="Kun R.S."/>
            <person name="Lubbers R.J."/>
            <person name="Makela M.R."/>
            <person name="Barry K."/>
            <person name="Chovatia M."/>
            <person name="Clum A."/>
            <person name="Daum C."/>
            <person name="Haridas S."/>
            <person name="He G."/>
            <person name="LaButti K."/>
            <person name="Lipzen A."/>
            <person name="Mondo S."/>
            <person name="Pangilinan J."/>
            <person name="Riley R."/>
            <person name="Salamov A."/>
            <person name="Simmons B.A."/>
            <person name="Magnuson J.K."/>
            <person name="Henrissat B."/>
            <person name="Mortensen U.H."/>
            <person name="Larsen T.O."/>
            <person name="De vries R.P."/>
            <person name="Grigoriev I.V."/>
            <person name="Machida M."/>
            <person name="Baker S.E."/>
            <person name="Andersen M.R."/>
        </authorList>
    </citation>
    <scope>NUCLEOTIDE SEQUENCE [LARGE SCALE GENOMIC DNA]</scope>
    <source>
        <strain evidence="2 3">CBS 117618</strain>
    </source>
</reference>
<evidence type="ECO:0000259" key="1">
    <source>
        <dbReference type="SMART" id="SM01111"/>
    </source>
</evidence>
<dbReference type="OMA" id="QWVPADI"/>
<evidence type="ECO:0000313" key="2">
    <source>
        <dbReference type="EMBL" id="KAB8203793.1"/>
    </source>
</evidence>
<gene>
    <name evidence="2" type="ORF">BDV34DRAFT_227074</name>
</gene>
<dbReference type="AlphaFoldDB" id="A0A5N6DH68"/>
<dbReference type="EMBL" id="ML734987">
    <property type="protein sequence ID" value="KAB8203793.1"/>
    <property type="molecule type" value="Genomic_DNA"/>
</dbReference>
<sequence length="121" mass="13557">MAGNFHASAENVRLDGPVLSARLLNANGNWEDANIDLNGCIGNEDGRFVWERENWFGTAEDVELRFEGPENAPILRALLRDRDGQLVPADINLGERLGNVDGHFEFQFVSCTNLDILRPNY</sequence>
<dbReference type="InterPro" id="IPR011058">
    <property type="entry name" value="Cyanovirin-N"/>
</dbReference>
<dbReference type="PANTHER" id="PTHR42076">
    <property type="entry name" value="CYANOVIRIN-N HOMOLOG"/>
    <property type="match status" value="1"/>
</dbReference>
<protein>
    <submittedName>
        <fullName evidence="2">Cyanovirin-N</fullName>
    </submittedName>
</protein>
<dbReference type="Proteomes" id="UP000326532">
    <property type="component" value="Unassembled WGS sequence"/>
</dbReference>
<dbReference type="SMART" id="SM01111">
    <property type="entry name" value="CVNH"/>
    <property type="match status" value="1"/>
</dbReference>
<dbReference type="Gene3D" id="2.30.60.10">
    <property type="entry name" value="Cyanovirin-N"/>
    <property type="match status" value="1"/>
</dbReference>
<dbReference type="SUPFAM" id="SSF51322">
    <property type="entry name" value="Cyanovirin-N"/>
    <property type="match status" value="1"/>
</dbReference>
<dbReference type="Pfam" id="PF08881">
    <property type="entry name" value="CVNH"/>
    <property type="match status" value="1"/>
</dbReference>
<name>A0A5N6DH68_ASPPA</name>
<accession>A0A5N6DH68</accession>
<dbReference type="InterPro" id="IPR036673">
    <property type="entry name" value="Cyanovirin-N_sf"/>
</dbReference>
<proteinExistence type="predicted"/>
<organism evidence="2 3">
    <name type="scientific">Aspergillus parasiticus</name>
    <dbReference type="NCBI Taxonomy" id="5067"/>
    <lineage>
        <taxon>Eukaryota</taxon>
        <taxon>Fungi</taxon>
        <taxon>Dikarya</taxon>
        <taxon>Ascomycota</taxon>
        <taxon>Pezizomycotina</taxon>
        <taxon>Eurotiomycetes</taxon>
        <taxon>Eurotiomycetidae</taxon>
        <taxon>Eurotiales</taxon>
        <taxon>Aspergillaceae</taxon>
        <taxon>Aspergillus</taxon>
        <taxon>Aspergillus subgen. Circumdati</taxon>
    </lineage>
</organism>